<name>A0A922HQ11_DERFA</name>
<gene>
    <name evidence="1" type="ORF">DERF_012679</name>
</gene>
<dbReference type="EMBL" id="ASGP02000006">
    <property type="protein sequence ID" value="KAH9501870.1"/>
    <property type="molecule type" value="Genomic_DNA"/>
</dbReference>
<reference evidence="1" key="2">
    <citation type="journal article" date="2022" name="Res Sq">
        <title>Comparative Genomics Reveals Insights into the Divergent Evolution of Astigmatic Mites and Household Pest Adaptations.</title>
        <authorList>
            <person name="Xiong Q."/>
            <person name="Wan A.T.-Y."/>
            <person name="Liu X.-Y."/>
            <person name="Fung C.S.-H."/>
            <person name="Xiao X."/>
            <person name="Malainual N."/>
            <person name="Hou J."/>
            <person name="Wang L."/>
            <person name="Wang M."/>
            <person name="Yang K."/>
            <person name="Cui Y."/>
            <person name="Leung E."/>
            <person name="Nong W."/>
            <person name="Shin S.-K."/>
            <person name="Au S."/>
            <person name="Jeong K.Y."/>
            <person name="Chew F.T."/>
            <person name="Hui J."/>
            <person name="Leung T.F."/>
            <person name="Tungtrongchitr A."/>
            <person name="Zhong N."/>
            <person name="Liu Z."/>
            <person name="Tsui S."/>
        </authorList>
    </citation>
    <scope>NUCLEOTIDE SEQUENCE</scope>
    <source>
        <strain evidence="1">Derf</strain>
        <tissue evidence="1">Whole organism</tissue>
    </source>
</reference>
<evidence type="ECO:0000313" key="1">
    <source>
        <dbReference type="EMBL" id="KAH9501870.1"/>
    </source>
</evidence>
<dbReference type="Proteomes" id="UP000790347">
    <property type="component" value="Unassembled WGS sequence"/>
</dbReference>
<keyword evidence="2" id="KW-1185">Reference proteome</keyword>
<dbReference type="AlphaFoldDB" id="A0A922HQ11"/>
<reference evidence="1" key="1">
    <citation type="submission" date="2013-05" db="EMBL/GenBank/DDBJ databases">
        <authorList>
            <person name="Yim A.K.Y."/>
            <person name="Chan T.F."/>
            <person name="Ji K.M."/>
            <person name="Liu X.Y."/>
            <person name="Zhou J.W."/>
            <person name="Li R.Q."/>
            <person name="Yang K.Y."/>
            <person name="Li J."/>
            <person name="Li M."/>
            <person name="Law P.T.W."/>
            <person name="Wu Y.L."/>
            <person name="Cai Z.L."/>
            <person name="Qin H."/>
            <person name="Bao Y."/>
            <person name="Leung R.K.K."/>
            <person name="Ng P.K.S."/>
            <person name="Zou J."/>
            <person name="Zhong X.J."/>
            <person name="Ran P.X."/>
            <person name="Zhong N.S."/>
            <person name="Liu Z.G."/>
            <person name="Tsui S.K.W."/>
        </authorList>
    </citation>
    <scope>NUCLEOTIDE SEQUENCE</scope>
    <source>
        <strain evidence="1">Derf</strain>
        <tissue evidence="1">Whole organism</tissue>
    </source>
</reference>
<accession>A0A922HQ11</accession>
<sequence length="59" mass="7164">MGLNTDIRQQQQQQKMMCCDYTIVITITRKKNWLDIQKQPNNINDDIIEREKKALELKW</sequence>
<protein>
    <submittedName>
        <fullName evidence="1">Uncharacterized protein</fullName>
    </submittedName>
</protein>
<proteinExistence type="predicted"/>
<evidence type="ECO:0000313" key="2">
    <source>
        <dbReference type="Proteomes" id="UP000790347"/>
    </source>
</evidence>
<comment type="caution">
    <text evidence="1">The sequence shown here is derived from an EMBL/GenBank/DDBJ whole genome shotgun (WGS) entry which is preliminary data.</text>
</comment>
<organism evidence="1 2">
    <name type="scientific">Dermatophagoides farinae</name>
    <name type="common">American house dust mite</name>
    <dbReference type="NCBI Taxonomy" id="6954"/>
    <lineage>
        <taxon>Eukaryota</taxon>
        <taxon>Metazoa</taxon>
        <taxon>Ecdysozoa</taxon>
        <taxon>Arthropoda</taxon>
        <taxon>Chelicerata</taxon>
        <taxon>Arachnida</taxon>
        <taxon>Acari</taxon>
        <taxon>Acariformes</taxon>
        <taxon>Sarcoptiformes</taxon>
        <taxon>Astigmata</taxon>
        <taxon>Psoroptidia</taxon>
        <taxon>Analgoidea</taxon>
        <taxon>Pyroglyphidae</taxon>
        <taxon>Dermatophagoidinae</taxon>
        <taxon>Dermatophagoides</taxon>
    </lineage>
</organism>